<reference evidence="1" key="1">
    <citation type="submission" date="2014-09" db="EMBL/GenBank/DDBJ databases">
        <authorList>
            <person name="Magalhaes I.L.F."/>
            <person name="Oliveira U."/>
            <person name="Santos F.R."/>
            <person name="Vidigal T.H.D.A."/>
            <person name="Brescovit A.D."/>
            <person name="Santos A.J."/>
        </authorList>
    </citation>
    <scope>NUCLEOTIDE SEQUENCE</scope>
    <source>
        <tissue evidence="1">Shoot tissue taken approximately 20 cm above the soil surface</tissue>
    </source>
</reference>
<dbReference type="EMBL" id="GBRH01169599">
    <property type="protein sequence ID" value="JAE28297.1"/>
    <property type="molecule type" value="Transcribed_RNA"/>
</dbReference>
<organism evidence="1">
    <name type="scientific">Arundo donax</name>
    <name type="common">Giant reed</name>
    <name type="synonym">Donax arundinaceus</name>
    <dbReference type="NCBI Taxonomy" id="35708"/>
    <lineage>
        <taxon>Eukaryota</taxon>
        <taxon>Viridiplantae</taxon>
        <taxon>Streptophyta</taxon>
        <taxon>Embryophyta</taxon>
        <taxon>Tracheophyta</taxon>
        <taxon>Spermatophyta</taxon>
        <taxon>Magnoliopsida</taxon>
        <taxon>Liliopsida</taxon>
        <taxon>Poales</taxon>
        <taxon>Poaceae</taxon>
        <taxon>PACMAD clade</taxon>
        <taxon>Arundinoideae</taxon>
        <taxon>Arundineae</taxon>
        <taxon>Arundo</taxon>
    </lineage>
</organism>
<name>A0A0A9GUS5_ARUDO</name>
<proteinExistence type="predicted"/>
<protein>
    <submittedName>
        <fullName evidence="1">Uncharacterized protein</fullName>
    </submittedName>
</protein>
<accession>A0A0A9GUS5</accession>
<reference evidence="1" key="2">
    <citation type="journal article" date="2015" name="Data Brief">
        <title>Shoot transcriptome of the giant reed, Arundo donax.</title>
        <authorList>
            <person name="Barrero R.A."/>
            <person name="Guerrero F.D."/>
            <person name="Moolhuijzen P."/>
            <person name="Goolsby J.A."/>
            <person name="Tidwell J."/>
            <person name="Bellgard S.E."/>
            <person name="Bellgard M.I."/>
        </authorList>
    </citation>
    <scope>NUCLEOTIDE SEQUENCE</scope>
    <source>
        <tissue evidence="1">Shoot tissue taken approximately 20 cm above the soil surface</tissue>
    </source>
</reference>
<sequence length="11" mass="1283">MVSNFLQVMVD</sequence>
<evidence type="ECO:0000313" key="1">
    <source>
        <dbReference type="EMBL" id="JAE28297.1"/>
    </source>
</evidence>